<evidence type="ECO:0000259" key="4">
    <source>
        <dbReference type="PROSITE" id="PS50956"/>
    </source>
</evidence>
<keyword evidence="2" id="KW-0238">DNA-binding</keyword>
<accession>A0A127BA28</accession>
<dbReference type="PATRIC" id="fig|1609559.3.peg.1410"/>
<keyword evidence="3" id="KW-0804">Transcription</keyword>
<dbReference type="InterPro" id="IPR036390">
    <property type="entry name" value="WH_DNA-bd_sf"/>
</dbReference>
<evidence type="ECO:0000313" key="6">
    <source>
        <dbReference type="Proteomes" id="UP000070587"/>
    </source>
</evidence>
<name>A0A127BA28_9EURY</name>
<dbReference type="EMBL" id="CP010835">
    <property type="protein sequence ID" value="AMM54200.1"/>
    <property type="molecule type" value="Genomic_DNA"/>
</dbReference>
<protein>
    <submittedName>
        <fullName evidence="5">Transcriptional regulator</fullName>
    </submittedName>
</protein>
<dbReference type="InterPro" id="IPR000485">
    <property type="entry name" value="AsnC-type_HTH_dom"/>
</dbReference>
<dbReference type="PANTHER" id="PTHR43413:SF7">
    <property type="entry name" value="HTH-TYPE TRANSCRIPTIONAL REGULATOR PTR2"/>
    <property type="match status" value="1"/>
</dbReference>
<dbReference type="InterPro" id="IPR036388">
    <property type="entry name" value="WH-like_DNA-bd_sf"/>
</dbReference>
<dbReference type="Pfam" id="PF13412">
    <property type="entry name" value="HTH_24"/>
    <property type="match status" value="1"/>
</dbReference>
<organism evidence="5 6">
    <name type="scientific">Pyrococcus kukulkanii</name>
    <dbReference type="NCBI Taxonomy" id="1609559"/>
    <lineage>
        <taxon>Archaea</taxon>
        <taxon>Methanobacteriati</taxon>
        <taxon>Methanobacteriota</taxon>
        <taxon>Thermococci</taxon>
        <taxon>Thermococcales</taxon>
        <taxon>Thermococcaceae</taxon>
        <taxon>Pyrococcus</taxon>
    </lineage>
</organism>
<dbReference type="PANTHER" id="PTHR43413">
    <property type="entry name" value="TRANSCRIPTIONAL REGULATOR, ASNC FAMILY"/>
    <property type="match status" value="1"/>
</dbReference>
<evidence type="ECO:0000256" key="3">
    <source>
        <dbReference type="ARBA" id="ARBA00023163"/>
    </source>
</evidence>
<evidence type="ECO:0000256" key="2">
    <source>
        <dbReference type="ARBA" id="ARBA00023125"/>
    </source>
</evidence>
<dbReference type="SUPFAM" id="SSF46785">
    <property type="entry name" value="Winged helix' DNA-binding domain"/>
    <property type="match status" value="1"/>
</dbReference>
<dbReference type="InterPro" id="IPR050684">
    <property type="entry name" value="HTH-Siroheme_Decarb"/>
</dbReference>
<gene>
    <name evidence="5" type="ORF">TQ32_06705</name>
</gene>
<dbReference type="GeneID" id="28491510"/>
<keyword evidence="1" id="KW-0805">Transcription regulation</keyword>
<proteinExistence type="predicted"/>
<dbReference type="STRING" id="1609559.TQ32_06705"/>
<dbReference type="RefSeq" id="WP_068322620.1">
    <property type="nucleotide sequence ID" value="NZ_CP010835.1"/>
</dbReference>
<reference evidence="6" key="1">
    <citation type="submission" date="2015-02" db="EMBL/GenBank/DDBJ databases">
        <title>Pyrococcus kukulkanii sp. nov., a novel hyperthermophilic archaeon isolated from a deep-sea hydrothermal vent at the Guaymas Basin.</title>
        <authorList>
            <person name="Oger P.M."/>
            <person name="Callac N."/>
            <person name="Jebbar M."/>
            <person name="Godfroy A."/>
        </authorList>
    </citation>
    <scope>NUCLEOTIDE SEQUENCE [LARGE SCALE GENOMIC DNA]</scope>
    <source>
        <strain evidence="6">NCB100</strain>
    </source>
</reference>
<evidence type="ECO:0000313" key="5">
    <source>
        <dbReference type="EMBL" id="AMM54200.1"/>
    </source>
</evidence>
<dbReference type="SUPFAM" id="SSF54909">
    <property type="entry name" value="Dimeric alpha+beta barrel"/>
    <property type="match status" value="1"/>
</dbReference>
<dbReference type="InterPro" id="IPR019888">
    <property type="entry name" value="Tscrpt_reg_AsnC-like"/>
</dbReference>
<dbReference type="Gene3D" id="1.10.10.10">
    <property type="entry name" value="Winged helix-like DNA-binding domain superfamily/Winged helix DNA-binding domain"/>
    <property type="match status" value="1"/>
</dbReference>
<dbReference type="PROSITE" id="PS50956">
    <property type="entry name" value="HTH_ASNC_2"/>
    <property type="match status" value="1"/>
</dbReference>
<dbReference type="OrthoDB" id="57033at2157"/>
<evidence type="ECO:0000256" key="1">
    <source>
        <dbReference type="ARBA" id="ARBA00023015"/>
    </source>
</evidence>
<dbReference type="KEGG" id="pyc:TQ32_06705"/>
<dbReference type="PRINTS" id="PR00033">
    <property type="entry name" value="HTHASNC"/>
</dbReference>
<dbReference type="AlphaFoldDB" id="A0A127BA28"/>
<sequence length="148" mass="17155">MRKLDKVDLQLIKILSQNSRLTYRELAEMLGTTRQRIARRMEKLKKLGIIRKFTVLPDLEKLGYMYAVVLIKLKPMATVDDIINDIAGIEYVKIIEKGIGKYNLLVHMLVPKDLSEAESRVNEFLSHIKDIENVEVVFISKVPKFEII</sequence>
<dbReference type="Proteomes" id="UP000070587">
    <property type="component" value="Chromosome"/>
</dbReference>
<dbReference type="InterPro" id="IPR011008">
    <property type="entry name" value="Dimeric_a/b-barrel"/>
</dbReference>
<dbReference type="Gene3D" id="3.30.70.920">
    <property type="match status" value="1"/>
</dbReference>
<dbReference type="GO" id="GO:0043565">
    <property type="term" value="F:sequence-specific DNA binding"/>
    <property type="evidence" value="ECO:0007669"/>
    <property type="project" value="InterPro"/>
</dbReference>
<reference evidence="5 6" key="2">
    <citation type="journal article" date="2016" name="Int. J. Syst. Evol. Microbiol.">
        <title>Pyrococcus kukulkanii sp. nov., a hyperthermophilic, piezophilic archaeon isolated from a deep-sea hydrothermal vent.</title>
        <authorList>
            <person name="Callac N."/>
            <person name="Oger P."/>
            <person name="Lesongeur F."/>
            <person name="Rattray J.E."/>
            <person name="Vannier P."/>
            <person name="Michoud G."/>
            <person name="Beauverger M."/>
            <person name="Gayet N."/>
            <person name="Rouxel O."/>
            <person name="Jebbar M."/>
            <person name="Godfroy A."/>
        </authorList>
    </citation>
    <scope>NUCLEOTIDE SEQUENCE [LARGE SCALE GENOMIC DNA]</scope>
    <source>
        <strain evidence="5 6">NCB100</strain>
    </source>
</reference>
<dbReference type="SMART" id="SM00344">
    <property type="entry name" value="HTH_ASNC"/>
    <property type="match status" value="1"/>
</dbReference>
<feature type="domain" description="HTH asnC-type" evidence="4">
    <location>
        <begin position="4"/>
        <end position="65"/>
    </location>
</feature>